<evidence type="ECO:0000256" key="2">
    <source>
        <dbReference type="ARBA" id="ARBA00022692"/>
    </source>
</evidence>
<dbReference type="InterPro" id="IPR001694">
    <property type="entry name" value="NADH_UbQ_OxRdtase_su1/FPO"/>
</dbReference>
<evidence type="ECO:0000313" key="6">
    <source>
        <dbReference type="EMBL" id="TMQ69833.1"/>
    </source>
</evidence>
<evidence type="ECO:0000256" key="5">
    <source>
        <dbReference type="SAM" id="Phobius"/>
    </source>
</evidence>
<proteinExistence type="predicted"/>
<comment type="subcellular location">
    <subcellularLocation>
        <location evidence="1">Membrane</location>
        <topology evidence="1">Multi-pass membrane protein</topology>
    </subcellularLocation>
</comment>
<dbReference type="PANTHER" id="PTHR43359:SF1">
    <property type="entry name" value="FORMATE HYDROGENLYASE SUBUNIT 4-RELATED"/>
    <property type="match status" value="1"/>
</dbReference>
<comment type="caution">
    <text evidence="6">The sequence shown here is derived from an EMBL/GenBank/DDBJ whole genome shotgun (WGS) entry which is preliminary data.</text>
</comment>
<keyword evidence="4 5" id="KW-0472">Membrane</keyword>
<protein>
    <submittedName>
        <fullName evidence="6">Hydrogenase</fullName>
    </submittedName>
</protein>
<reference evidence="6 7" key="1">
    <citation type="journal article" date="2019" name="Nat. Microbiol.">
        <title>Mediterranean grassland soil C-N compound turnover is dependent on rainfall and depth, and is mediated by genomically divergent microorganisms.</title>
        <authorList>
            <person name="Diamond S."/>
            <person name="Andeer P.F."/>
            <person name="Li Z."/>
            <person name="Crits-Christoph A."/>
            <person name="Burstein D."/>
            <person name="Anantharaman K."/>
            <person name="Lane K.R."/>
            <person name="Thomas B.C."/>
            <person name="Pan C."/>
            <person name="Northen T.R."/>
            <person name="Banfield J.F."/>
        </authorList>
    </citation>
    <scope>NUCLEOTIDE SEQUENCE [LARGE SCALE GENOMIC DNA]</scope>
    <source>
        <strain evidence="6">WS_10</strain>
    </source>
</reference>
<evidence type="ECO:0000256" key="3">
    <source>
        <dbReference type="ARBA" id="ARBA00022989"/>
    </source>
</evidence>
<dbReference type="PANTHER" id="PTHR43359">
    <property type="entry name" value="FORMATE HYDROGENLYASE SUBUNIT 4"/>
    <property type="match status" value="1"/>
</dbReference>
<gene>
    <name evidence="6" type="ORF">E6K80_10460</name>
</gene>
<organism evidence="6 7">
    <name type="scientific">Eiseniibacteriota bacterium</name>
    <dbReference type="NCBI Taxonomy" id="2212470"/>
    <lineage>
        <taxon>Bacteria</taxon>
        <taxon>Candidatus Eiseniibacteriota</taxon>
    </lineage>
</organism>
<keyword evidence="3 5" id="KW-1133">Transmembrane helix</keyword>
<feature type="transmembrane region" description="Helical" evidence="5">
    <location>
        <begin position="199"/>
        <end position="218"/>
    </location>
</feature>
<dbReference type="AlphaFoldDB" id="A0A538U1U6"/>
<feature type="transmembrane region" description="Helical" evidence="5">
    <location>
        <begin position="136"/>
        <end position="155"/>
    </location>
</feature>
<evidence type="ECO:0000313" key="7">
    <source>
        <dbReference type="Proteomes" id="UP000319836"/>
    </source>
</evidence>
<feature type="transmembrane region" description="Helical" evidence="5">
    <location>
        <begin position="51"/>
        <end position="70"/>
    </location>
</feature>
<sequence length="219" mass="22523">GHAALVRFPGDPFLFTGLLALGRFALTLGALDTGSSFEGMGASRELQIGSFAEPALFVALFTLALATRGSSMSELFGAPVGAAWLTVGASLAMVTLSLGMLLLAEAARGPIDDPTTHLELTMIHEVMALDHSGPDLALILYGSAVRFALFGALLVDLAWPAGGLSDLAATARLGLGLVAVAVLVGIVESSMARLRLLRIPQYLVSAGILASLGALLLLR</sequence>
<evidence type="ECO:0000256" key="4">
    <source>
        <dbReference type="ARBA" id="ARBA00023136"/>
    </source>
</evidence>
<feature type="non-terminal residue" evidence="6">
    <location>
        <position position="1"/>
    </location>
</feature>
<evidence type="ECO:0000256" key="1">
    <source>
        <dbReference type="ARBA" id="ARBA00004141"/>
    </source>
</evidence>
<feature type="transmembrane region" description="Helical" evidence="5">
    <location>
        <begin position="12"/>
        <end position="31"/>
    </location>
</feature>
<dbReference type="Proteomes" id="UP000319836">
    <property type="component" value="Unassembled WGS sequence"/>
</dbReference>
<keyword evidence="2 5" id="KW-0812">Transmembrane</keyword>
<name>A0A538U1U6_UNCEI</name>
<dbReference type="Pfam" id="PF00146">
    <property type="entry name" value="NADHdh"/>
    <property type="match status" value="1"/>
</dbReference>
<dbReference type="GO" id="GO:0005886">
    <property type="term" value="C:plasma membrane"/>
    <property type="evidence" value="ECO:0007669"/>
    <property type="project" value="TreeGrafter"/>
</dbReference>
<dbReference type="InterPro" id="IPR052561">
    <property type="entry name" value="ComplexI_Subunit1"/>
</dbReference>
<feature type="transmembrane region" description="Helical" evidence="5">
    <location>
        <begin position="167"/>
        <end position="187"/>
    </location>
</feature>
<feature type="transmembrane region" description="Helical" evidence="5">
    <location>
        <begin position="82"/>
        <end position="104"/>
    </location>
</feature>
<accession>A0A538U1U6</accession>
<dbReference type="EMBL" id="VBPA01000261">
    <property type="protein sequence ID" value="TMQ69833.1"/>
    <property type="molecule type" value="Genomic_DNA"/>
</dbReference>